<feature type="region of interest" description="Disordered" evidence="1">
    <location>
        <begin position="298"/>
        <end position="374"/>
    </location>
</feature>
<comment type="caution">
    <text evidence="2">The sequence shown here is derived from an EMBL/GenBank/DDBJ whole genome shotgun (WGS) entry which is preliminary data.</text>
</comment>
<feature type="compositionally biased region" description="Acidic residues" evidence="1">
    <location>
        <begin position="422"/>
        <end position="441"/>
    </location>
</feature>
<dbReference type="Proteomes" id="UP000723463">
    <property type="component" value="Unassembled WGS sequence"/>
</dbReference>
<feature type="region of interest" description="Disordered" evidence="1">
    <location>
        <begin position="701"/>
        <end position="745"/>
    </location>
</feature>
<accession>A0A9P6K764</accession>
<gene>
    <name evidence="2" type="ORF">EC957_003524</name>
</gene>
<name>A0A9P6K764_9FUNG</name>
<feature type="compositionally biased region" description="Low complexity" evidence="1">
    <location>
        <begin position="341"/>
        <end position="350"/>
    </location>
</feature>
<feature type="region of interest" description="Disordered" evidence="1">
    <location>
        <begin position="583"/>
        <end position="610"/>
    </location>
</feature>
<feature type="compositionally biased region" description="Polar residues" evidence="1">
    <location>
        <begin position="313"/>
        <end position="335"/>
    </location>
</feature>
<evidence type="ECO:0000313" key="2">
    <source>
        <dbReference type="EMBL" id="KAF9549572.1"/>
    </source>
</evidence>
<dbReference type="AlphaFoldDB" id="A0A9P6K764"/>
<keyword evidence="3" id="KW-1185">Reference proteome</keyword>
<feature type="compositionally biased region" description="Polar residues" evidence="1">
    <location>
        <begin position="705"/>
        <end position="719"/>
    </location>
</feature>
<reference evidence="2" key="1">
    <citation type="journal article" date="2020" name="Fungal Divers.">
        <title>Resolving the Mortierellaceae phylogeny through synthesis of multi-gene phylogenetics and phylogenomics.</title>
        <authorList>
            <person name="Vandepol N."/>
            <person name="Liber J."/>
            <person name="Desiro A."/>
            <person name="Na H."/>
            <person name="Kennedy M."/>
            <person name="Barry K."/>
            <person name="Grigoriev I.V."/>
            <person name="Miller A.N."/>
            <person name="O'Donnell K."/>
            <person name="Stajich J.E."/>
            <person name="Bonito G."/>
        </authorList>
    </citation>
    <scope>NUCLEOTIDE SEQUENCE</scope>
    <source>
        <strain evidence="2">NRRL 2591</strain>
    </source>
</reference>
<proteinExistence type="predicted"/>
<evidence type="ECO:0000256" key="1">
    <source>
        <dbReference type="SAM" id="MobiDB-lite"/>
    </source>
</evidence>
<dbReference type="EMBL" id="JAAAXW010000018">
    <property type="protein sequence ID" value="KAF9549572.1"/>
    <property type="molecule type" value="Genomic_DNA"/>
</dbReference>
<feature type="compositionally biased region" description="Basic and acidic residues" evidence="1">
    <location>
        <begin position="442"/>
        <end position="455"/>
    </location>
</feature>
<protein>
    <submittedName>
        <fullName evidence="2">Uncharacterized protein</fullName>
    </submittedName>
</protein>
<feature type="region of interest" description="Disordered" evidence="1">
    <location>
        <begin position="390"/>
        <end position="565"/>
    </location>
</feature>
<evidence type="ECO:0000313" key="3">
    <source>
        <dbReference type="Proteomes" id="UP000723463"/>
    </source>
</evidence>
<feature type="region of interest" description="Disordered" evidence="1">
    <location>
        <begin position="254"/>
        <end position="286"/>
    </location>
</feature>
<feature type="compositionally biased region" description="Basic and acidic residues" evidence="1">
    <location>
        <begin position="720"/>
        <end position="745"/>
    </location>
</feature>
<feature type="region of interest" description="Disordered" evidence="1">
    <location>
        <begin position="37"/>
        <end position="65"/>
    </location>
</feature>
<sequence length="745" mass="83673">MSLDVFKVPFNLNKSRRATCAASELKRMLTIKTSSVLVRRQQKKADDQSGGSNNGVNNHDGPVDEILKTSRYHPDEQVVDHQGDDDGQQYQKFAQDGQAMEDEDSYRYQHQHAHHQYGNDAAEESFNPFVQHHNNHKGDGQGMAVHPFDSAPDRDTGPYCQPFQATDRPSNMDKKKPANMTRRRYSVFSDWSIEDCPRLLAMQQRQQQQQREEQEHLDRLYQDMSSSQTMLAHSKTDTSLCQTYDITQHRRHTTIAHTHQPSSESSTLAPPPAAVASSGMTGRPRRNTVILGKNLIRSATSAAGPSHRRPNPETASLKSTTSQHPATTDAYTASLQRRQLRQQQQQQQQQQHEHEHGHGQLRQPAGRPESSHSYKHDFLKDTARWKPHPWTAASSSYSSTCSSPSSPLHQSRFPHELGHEESDQDDSNESSSEDDDSDSDSDSEKGSEDGGRDGSMKAVGRPEPLYHDMKAIQMRPYGHEDDDDDGYSRFEQQAGQEDVGPQEQGYEDGSGGDYGYYDDSFQWHPYKYDQQPDSTGGYYESPSSSAAAFSESTTTSSKTQSQDSLAKKASLAKAKFYKYLSKPATTTSPSSSSQHNYHPLDSGNNDLETNNHYHYQHDFYEAEVDNHDHDSSHHQFGSGYSFTSSLRARVRLTKTKTVLRQVKRRLSEALSEATTKAASTLRHDLHLGKKFGPGPVGMNGVVGMESSSSQGQEHLAQTSRQDHGYGQEQGEVHRLQAHRQDRDHA</sequence>
<feature type="compositionally biased region" description="Low complexity" evidence="1">
    <location>
        <begin position="541"/>
        <end position="565"/>
    </location>
</feature>
<feature type="compositionally biased region" description="Low complexity" evidence="1">
    <location>
        <begin position="394"/>
        <end position="406"/>
    </location>
</feature>
<organism evidence="2 3">
    <name type="scientific">Mortierella hygrophila</name>
    <dbReference type="NCBI Taxonomy" id="979708"/>
    <lineage>
        <taxon>Eukaryota</taxon>
        <taxon>Fungi</taxon>
        <taxon>Fungi incertae sedis</taxon>
        <taxon>Mucoromycota</taxon>
        <taxon>Mortierellomycotina</taxon>
        <taxon>Mortierellomycetes</taxon>
        <taxon>Mortierellales</taxon>
        <taxon>Mortierellaceae</taxon>
        <taxon>Mortierella</taxon>
    </lineage>
</organism>
<feature type="compositionally biased region" description="Polar residues" evidence="1">
    <location>
        <begin position="255"/>
        <end position="268"/>
    </location>
</feature>